<sequence length="307" mass="32487">MKAFGFPPCELQRSGFGDAVGQSGRPRHLSQAVDPARAQFVLPGDALLEGLMGHAQRLGDQPFDFAGEFGRQLCFGHAAEVLEELFAEFAAEIAAVGGKLIVAHPDQPAVAVAQNRVRDQRGQESVGAVDRGPFGFVQRIGEKGEFFLPGAFVAGRFPGFADDVEIGVKQLPGVAEDPFGFIEIAPGQSIVGNIEGFDFGRGDTFGQQQSHAGRFQPARNQAQCPVGALEHRAGAVGGHGDFGSGDSHRSAPFPFMTGDDFPLIAGSGRLDRASVRPLQCGGLHGRSQLDDVQTDGGEVHHMGEFLN</sequence>
<feature type="region of interest" description="Disordered" evidence="1">
    <location>
        <begin position="285"/>
        <end position="307"/>
    </location>
</feature>
<evidence type="ECO:0000313" key="2">
    <source>
        <dbReference type="EMBL" id="MPM44790.1"/>
    </source>
</evidence>
<reference evidence="2" key="1">
    <citation type="submission" date="2019-08" db="EMBL/GenBank/DDBJ databases">
        <authorList>
            <person name="Kucharzyk K."/>
            <person name="Murdoch R.W."/>
            <person name="Higgins S."/>
            <person name="Loffler F."/>
        </authorList>
    </citation>
    <scope>NUCLEOTIDE SEQUENCE</scope>
</reference>
<comment type="caution">
    <text evidence="2">The sequence shown here is derived from an EMBL/GenBank/DDBJ whole genome shotgun (WGS) entry which is preliminary data.</text>
</comment>
<evidence type="ECO:0000256" key="1">
    <source>
        <dbReference type="SAM" id="MobiDB-lite"/>
    </source>
</evidence>
<feature type="compositionally biased region" description="Basic and acidic residues" evidence="1">
    <location>
        <begin position="297"/>
        <end position="307"/>
    </location>
</feature>
<dbReference type="EMBL" id="VSSQ01010618">
    <property type="protein sequence ID" value="MPM44790.1"/>
    <property type="molecule type" value="Genomic_DNA"/>
</dbReference>
<proteinExistence type="predicted"/>
<organism evidence="2">
    <name type="scientific">bioreactor metagenome</name>
    <dbReference type="NCBI Taxonomy" id="1076179"/>
    <lineage>
        <taxon>unclassified sequences</taxon>
        <taxon>metagenomes</taxon>
        <taxon>ecological metagenomes</taxon>
    </lineage>
</organism>
<accession>A0A644ZUZ1</accession>
<name>A0A644ZUZ1_9ZZZZ</name>
<dbReference type="AlphaFoldDB" id="A0A644ZUZ1"/>
<protein>
    <submittedName>
        <fullName evidence="2">Uncharacterized protein</fullName>
    </submittedName>
</protein>
<gene>
    <name evidence="2" type="ORF">SDC9_91472</name>
</gene>